<dbReference type="Gene3D" id="3.40.630.30">
    <property type="match status" value="1"/>
</dbReference>
<keyword evidence="1" id="KW-0808">Transferase</keyword>
<dbReference type="GO" id="GO:0016747">
    <property type="term" value="F:acyltransferase activity, transferring groups other than amino-acyl groups"/>
    <property type="evidence" value="ECO:0007669"/>
    <property type="project" value="InterPro"/>
</dbReference>
<name>A0A1T0AV50_9PAST</name>
<comment type="caution">
    <text evidence="4">The sequence shown here is derived from an EMBL/GenBank/DDBJ whole genome shotgun (WGS) entry which is preliminary data.</text>
</comment>
<protein>
    <recommendedName>
        <fullName evidence="3">N-acetyltransferase domain-containing protein</fullName>
    </recommendedName>
</protein>
<evidence type="ECO:0000259" key="3">
    <source>
        <dbReference type="PROSITE" id="PS51186"/>
    </source>
</evidence>
<dbReference type="STRING" id="734.B0187_00540"/>
<dbReference type="PANTHER" id="PTHR43877:SF2">
    <property type="entry name" value="AMINOALKYLPHOSPHONATE N-ACETYLTRANSFERASE-RELATED"/>
    <property type="match status" value="1"/>
</dbReference>
<dbReference type="Proteomes" id="UP000190867">
    <property type="component" value="Unassembled WGS sequence"/>
</dbReference>
<reference evidence="4 5" key="1">
    <citation type="submission" date="2017-02" db="EMBL/GenBank/DDBJ databases">
        <title>Draft genome sequence of Haemophilus paracuniculus CCUG 43573 type strain.</title>
        <authorList>
            <person name="Engstrom-Jakobsson H."/>
            <person name="Salva-Serra F."/>
            <person name="Thorell K."/>
            <person name="Gonzales-Siles L."/>
            <person name="Karlsson R."/>
            <person name="Boulund F."/>
            <person name="Engstrand L."/>
            <person name="Kristiansson E."/>
            <person name="Moore E."/>
        </authorList>
    </citation>
    <scope>NUCLEOTIDE SEQUENCE [LARGE SCALE GENOMIC DNA]</scope>
    <source>
        <strain evidence="4 5">CCUG 43573</strain>
    </source>
</reference>
<evidence type="ECO:0000313" key="4">
    <source>
        <dbReference type="EMBL" id="OOS00820.1"/>
    </source>
</evidence>
<keyword evidence="2" id="KW-0012">Acyltransferase</keyword>
<dbReference type="InterPro" id="IPR000182">
    <property type="entry name" value="GNAT_dom"/>
</dbReference>
<dbReference type="NCBIfam" id="NF008212">
    <property type="entry name" value="PRK10975.1"/>
    <property type="match status" value="1"/>
</dbReference>
<dbReference type="InterPro" id="IPR050832">
    <property type="entry name" value="Bact_Acetyltransf"/>
</dbReference>
<dbReference type="AlphaFoldDB" id="A0A1T0AV50"/>
<organism evidence="4 5">
    <name type="scientific">Haemophilus paracuniculus</name>
    <dbReference type="NCBI Taxonomy" id="734"/>
    <lineage>
        <taxon>Bacteria</taxon>
        <taxon>Pseudomonadati</taxon>
        <taxon>Pseudomonadota</taxon>
        <taxon>Gammaproteobacteria</taxon>
        <taxon>Pasteurellales</taxon>
        <taxon>Pasteurellaceae</taxon>
        <taxon>Haemophilus</taxon>
    </lineage>
</organism>
<dbReference type="SUPFAM" id="SSF55729">
    <property type="entry name" value="Acyl-CoA N-acyltransferases (Nat)"/>
    <property type="match status" value="1"/>
</dbReference>
<dbReference type="PROSITE" id="PS51186">
    <property type="entry name" value="GNAT"/>
    <property type="match status" value="1"/>
</dbReference>
<proteinExistence type="predicted"/>
<feature type="domain" description="N-acetyltransferase" evidence="3">
    <location>
        <begin position="88"/>
        <end position="234"/>
    </location>
</feature>
<dbReference type="EMBL" id="MUYA01000001">
    <property type="protein sequence ID" value="OOS00820.1"/>
    <property type="molecule type" value="Genomic_DNA"/>
</dbReference>
<gene>
    <name evidence="4" type="ORF">B0187_00540</name>
</gene>
<dbReference type="RefSeq" id="WP_078235752.1">
    <property type="nucleotide sequence ID" value="NZ_MUYA01000001.1"/>
</dbReference>
<dbReference type="InterPro" id="IPR016181">
    <property type="entry name" value="Acyl_CoA_acyltransferase"/>
</dbReference>
<sequence>MKTLTYQLNQWESEFFARQIITLQWLETADNARNLAPDFDISKSKLVQAKVASSDWEAIDWLQGQGFQWVEGEVEFRLDLAEIFENPTACKVAGEGDLIDLQDLFGNAFPHSRFRPPYFSVAENQRFYRQWITNAVRGQFDDLCLISRSASGQLRGGISVKLNGSHAKIGLLAVAEAFQGQGIATELLSAAVAWAKANGAEQLTISTQISNLPAINLYQKFGAKIVATAFWFYQ</sequence>
<dbReference type="PANTHER" id="PTHR43877">
    <property type="entry name" value="AMINOALKYLPHOSPHONATE N-ACETYLTRANSFERASE-RELATED-RELATED"/>
    <property type="match status" value="1"/>
</dbReference>
<accession>A0A1T0AV50</accession>
<dbReference type="OrthoDB" id="6057229at2"/>
<evidence type="ECO:0000256" key="2">
    <source>
        <dbReference type="ARBA" id="ARBA00023315"/>
    </source>
</evidence>
<evidence type="ECO:0000256" key="1">
    <source>
        <dbReference type="ARBA" id="ARBA00022679"/>
    </source>
</evidence>
<dbReference type="Pfam" id="PF00583">
    <property type="entry name" value="Acetyltransf_1"/>
    <property type="match status" value="1"/>
</dbReference>
<keyword evidence="5" id="KW-1185">Reference proteome</keyword>
<evidence type="ECO:0000313" key="5">
    <source>
        <dbReference type="Proteomes" id="UP000190867"/>
    </source>
</evidence>
<dbReference type="CDD" id="cd04301">
    <property type="entry name" value="NAT_SF"/>
    <property type="match status" value="1"/>
</dbReference>